<comment type="caution">
    <text evidence="2">The sequence shown here is derived from an EMBL/GenBank/DDBJ whole genome shotgun (WGS) entry which is preliminary data.</text>
</comment>
<dbReference type="EMBL" id="FJOF01000019">
    <property type="protein sequence ID" value="CZR49781.1"/>
    <property type="molecule type" value="Genomic_DNA"/>
</dbReference>
<accession>A0A1L7WAY6</accession>
<feature type="transmembrane region" description="Helical" evidence="1">
    <location>
        <begin position="117"/>
        <end position="142"/>
    </location>
</feature>
<keyword evidence="1" id="KW-1133">Transmembrane helix</keyword>
<gene>
    <name evidence="2" type="ORF">FPRO_15990</name>
</gene>
<evidence type="ECO:0000313" key="3">
    <source>
        <dbReference type="Proteomes" id="UP000183971"/>
    </source>
</evidence>
<evidence type="ECO:0000313" key="2">
    <source>
        <dbReference type="EMBL" id="CZR49781.1"/>
    </source>
</evidence>
<dbReference type="RefSeq" id="XP_031090278.1">
    <property type="nucleotide sequence ID" value="XM_031225083.1"/>
</dbReference>
<evidence type="ECO:0000256" key="1">
    <source>
        <dbReference type="SAM" id="Phobius"/>
    </source>
</evidence>
<keyword evidence="1" id="KW-0472">Membrane</keyword>
<sequence length="211" mass="23301">MPEANTHDKEASSSLPERNNFFSVIYGLVDLSSRLSASAASLVDTYALSSRSPIDLANITSLVFSARTRWCDFSPGWPLMGKVSLVGLKPLLAYLWPSTTGFRHPKHGFFERVLTWWVWRYSIAWILTRAILYILFLLLLYFTRCGGEARSLKMKYTTILILGAGVIGSTVVNSSVLLGSLGWVVGCGTLARVYVASSRISSWGKAEAPQL</sequence>
<organism evidence="2 3">
    <name type="scientific">Fusarium proliferatum (strain ET1)</name>
    <name type="common">Orchid endophyte fungus</name>
    <dbReference type="NCBI Taxonomy" id="1227346"/>
    <lineage>
        <taxon>Eukaryota</taxon>
        <taxon>Fungi</taxon>
        <taxon>Dikarya</taxon>
        <taxon>Ascomycota</taxon>
        <taxon>Pezizomycotina</taxon>
        <taxon>Sordariomycetes</taxon>
        <taxon>Hypocreomycetidae</taxon>
        <taxon>Hypocreales</taxon>
        <taxon>Nectriaceae</taxon>
        <taxon>Fusarium</taxon>
        <taxon>Fusarium fujikuroi species complex</taxon>
    </lineage>
</organism>
<dbReference type="Proteomes" id="UP000183971">
    <property type="component" value="Unassembled WGS sequence"/>
</dbReference>
<keyword evidence="3" id="KW-1185">Reference proteome</keyword>
<proteinExistence type="predicted"/>
<feature type="transmembrane region" description="Helical" evidence="1">
    <location>
        <begin position="154"/>
        <end position="171"/>
    </location>
</feature>
<name>A0A1L7WAY6_FUSPR</name>
<protein>
    <submittedName>
        <fullName evidence="2">Uncharacterized protein</fullName>
    </submittedName>
</protein>
<dbReference type="GeneID" id="42060845"/>
<dbReference type="AlphaFoldDB" id="A0A1L7WAY6"/>
<keyword evidence="1" id="KW-0812">Transmembrane</keyword>
<reference evidence="3" key="1">
    <citation type="journal article" date="2016" name="Genome Biol. Evol.">
        <title>Comparative 'omics' of the Fusarium fujikuroi species complex highlights differences in genetic potential and metabolite synthesis.</title>
        <authorList>
            <person name="Niehaus E.-M."/>
            <person name="Muensterkoetter M."/>
            <person name="Proctor R.H."/>
            <person name="Brown D.W."/>
            <person name="Sharon A."/>
            <person name="Idan Y."/>
            <person name="Oren-Young L."/>
            <person name="Sieber C.M."/>
            <person name="Novak O."/>
            <person name="Pencik A."/>
            <person name="Tarkowska D."/>
            <person name="Hromadova K."/>
            <person name="Freeman S."/>
            <person name="Maymon M."/>
            <person name="Elazar M."/>
            <person name="Youssef S.A."/>
            <person name="El-Shabrawy E.S.M."/>
            <person name="Shalaby A.B.A."/>
            <person name="Houterman P."/>
            <person name="Brock N.L."/>
            <person name="Burkhardt I."/>
            <person name="Tsavkelova E.A."/>
            <person name="Dickschat J.S."/>
            <person name="Galuszka P."/>
            <person name="Gueldener U."/>
            <person name="Tudzynski B."/>
        </authorList>
    </citation>
    <scope>NUCLEOTIDE SEQUENCE [LARGE SCALE GENOMIC DNA]</scope>
    <source>
        <strain evidence="3">ET1</strain>
    </source>
</reference>
<dbReference type="VEuPathDB" id="FungiDB:FPRO_15990"/>